<accession>A0A4U5PFK0</accession>
<dbReference type="AlphaFoldDB" id="A0A4U5PFK0"/>
<evidence type="ECO:0000313" key="2">
    <source>
        <dbReference type="EMBL" id="TKR95327.1"/>
    </source>
</evidence>
<organism evidence="2 3">
    <name type="scientific">Steinernema carpocapsae</name>
    <name type="common">Entomopathogenic nematode</name>
    <dbReference type="NCBI Taxonomy" id="34508"/>
    <lineage>
        <taxon>Eukaryota</taxon>
        <taxon>Metazoa</taxon>
        <taxon>Ecdysozoa</taxon>
        <taxon>Nematoda</taxon>
        <taxon>Chromadorea</taxon>
        <taxon>Rhabditida</taxon>
        <taxon>Tylenchina</taxon>
        <taxon>Panagrolaimomorpha</taxon>
        <taxon>Strongyloidoidea</taxon>
        <taxon>Steinernematidae</taxon>
        <taxon>Steinernema</taxon>
    </lineage>
</organism>
<reference evidence="2 3" key="1">
    <citation type="journal article" date="2015" name="Genome Biol.">
        <title>Comparative genomics of Steinernema reveals deeply conserved gene regulatory networks.</title>
        <authorList>
            <person name="Dillman A.R."/>
            <person name="Macchietto M."/>
            <person name="Porter C.F."/>
            <person name="Rogers A."/>
            <person name="Williams B."/>
            <person name="Antoshechkin I."/>
            <person name="Lee M.M."/>
            <person name="Goodwin Z."/>
            <person name="Lu X."/>
            <person name="Lewis E.E."/>
            <person name="Goodrich-Blair H."/>
            <person name="Stock S.P."/>
            <person name="Adams B.J."/>
            <person name="Sternberg P.W."/>
            <person name="Mortazavi A."/>
        </authorList>
    </citation>
    <scope>NUCLEOTIDE SEQUENCE [LARGE SCALE GENOMIC DNA]</scope>
    <source>
        <strain evidence="2 3">ALL</strain>
    </source>
</reference>
<dbReference type="EMBL" id="AZBU02000002">
    <property type="protein sequence ID" value="TKR95327.1"/>
    <property type="molecule type" value="Genomic_DNA"/>
</dbReference>
<name>A0A4U5PFK0_STECR</name>
<evidence type="ECO:0000313" key="3">
    <source>
        <dbReference type="Proteomes" id="UP000298663"/>
    </source>
</evidence>
<keyword evidence="3" id="KW-1185">Reference proteome</keyword>
<feature type="compositionally biased region" description="Low complexity" evidence="1">
    <location>
        <begin position="88"/>
        <end position="98"/>
    </location>
</feature>
<gene>
    <name evidence="2" type="ORF">L596_009511</name>
</gene>
<feature type="compositionally biased region" description="Basic and acidic residues" evidence="1">
    <location>
        <begin position="67"/>
        <end position="80"/>
    </location>
</feature>
<evidence type="ECO:0000256" key="1">
    <source>
        <dbReference type="SAM" id="MobiDB-lite"/>
    </source>
</evidence>
<feature type="compositionally biased region" description="Polar residues" evidence="1">
    <location>
        <begin position="1"/>
        <end position="10"/>
    </location>
</feature>
<protein>
    <submittedName>
        <fullName evidence="2">Uncharacterized protein</fullName>
    </submittedName>
</protein>
<dbReference type="Proteomes" id="UP000298663">
    <property type="component" value="Unassembled WGS sequence"/>
</dbReference>
<feature type="compositionally biased region" description="Basic and acidic residues" evidence="1">
    <location>
        <begin position="24"/>
        <end position="51"/>
    </location>
</feature>
<reference evidence="2 3" key="2">
    <citation type="journal article" date="2019" name="G3 (Bethesda)">
        <title>Hybrid Assembly of the Genome of the Entomopathogenic Nematode Steinernema carpocapsae Identifies the X-Chromosome.</title>
        <authorList>
            <person name="Serra L."/>
            <person name="Macchietto M."/>
            <person name="Macias-Munoz A."/>
            <person name="McGill C.J."/>
            <person name="Rodriguez I.M."/>
            <person name="Rodriguez B."/>
            <person name="Murad R."/>
            <person name="Mortazavi A."/>
        </authorList>
    </citation>
    <scope>NUCLEOTIDE SEQUENCE [LARGE SCALE GENOMIC DNA]</scope>
    <source>
        <strain evidence="2 3">ALL</strain>
    </source>
</reference>
<sequence length="193" mass="22130">MENLSEMSEQIQKRVTLLETSAVENRKRNERNERKPLCFLEDLEKRIENKEGASNNPRPEQSEENFEEHVPKLQDVKDQTENVEEAATEAPPEESNAPQDEEAKPKREKAEDRYSRLRDNCRVEAKKKVTEAAANSVERTSVPEKFEVIGVFDPRTLKVGLSGRTQWSVSSARTDTSRLLVPLSQLLHTEDKV</sequence>
<proteinExistence type="predicted"/>
<feature type="compositionally biased region" description="Basic and acidic residues" evidence="1">
    <location>
        <begin position="101"/>
        <end position="118"/>
    </location>
</feature>
<comment type="caution">
    <text evidence="2">The sequence shown here is derived from an EMBL/GenBank/DDBJ whole genome shotgun (WGS) entry which is preliminary data.</text>
</comment>
<feature type="region of interest" description="Disordered" evidence="1">
    <location>
        <begin position="1"/>
        <end position="118"/>
    </location>
</feature>